<comment type="caution">
    <text evidence="2">The sequence shown here is derived from an EMBL/GenBank/DDBJ whole genome shotgun (WGS) entry which is preliminary data.</text>
</comment>
<dbReference type="Gene3D" id="3.10.450.50">
    <property type="match status" value="1"/>
</dbReference>
<keyword evidence="3" id="KW-1185">Reference proteome</keyword>
<feature type="domain" description="SnoaL-like" evidence="1">
    <location>
        <begin position="8"/>
        <end position="101"/>
    </location>
</feature>
<dbReference type="Pfam" id="PF12680">
    <property type="entry name" value="SnoaL_2"/>
    <property type="match status" value="1"/>
</dbReference>
<name>A0ABQ6K5S8_9MICO</name>
<evidence type="ECO:0000313" key="2">
    <source>
        <dbReference type="EMBL" id="GMA95970.1"/>
    </source>
</evidence>
<accession>A0ABQ6K5S8</accession>
<proteinExistence type="predicted"/>
<evidence type="ECO:0000259" key="1">
    <source>
        <dbReference type="Pfam" id="PF12680"/>
    </source>
</evidence>
<sequence length="106" mass="11517">MTDAPAPVQRMVEATNAADSDAFVACFAPDAYLEDWGRGFHGREGVAAWDRTDNIGVHMHFEVDAARRDGDDWVVTLVSTGGGYNGTSEIRFRLDGDLIARMIIAG</sequence>
<dbReference type="Proteomes" id="UP001157034">
    <property type="component" value="Unassembled WGS sequence"/>
</dbReference>
<dbReference type="EMBL" id="BSVB01000001">
    <property type="protein sequence ID" value="GMA95970.1"/>
    <property type="molecule type" value="Genomic_DNA"/>
</dbReference>
<dbReference type="RefSeq" id="WP_284254644.1">
    <property type="nucleotide sequence ID" value="NZ_BAAAQO010000004.1"/>
</dbReference>
<protein>
    <recommendedName>
        <fullName evidence="1">SnoaL-like domain-containing protein</fullName>
    </recommendedName>
</protein>
<reference evidence="3" key="1">
    <citation type="journal article" date="2019" name="Int. J. Syst. Evol. Microbiol.">
        <title>The Global Catalogue of Microorganisms (GCM) 10K type strain sequencing project: providing services to taxonomists for standard genome sequencing and annotation.</title>
        <authorList>
            <consortium name="The Broad Institute Genomics Platform"/>
            <consortium name="The Broad Institute Genome Sequencing Center for Infectious Disease"/>
            <person name="Wu L."/>
            <person name="Ma J."/>
        </authorList>
    </citation>
    <scope>NUCLEOTIDE SEQUENCE [LARGE SCALE GENOMIC DNA]</scope>
    <source>
        <strain evidence="3">NBRC 108894</strain>
    </source>
</reference>
<dbReference type="InterPro" id="IPR032710">
    <property type="entry name" value="NTF2-like_dom_sf"/>
</dbReference>
<dbReference type="InterPro" id="IPR037401">
    <property type="entry name" value="SnoaL-like"/>
</dbReference>
<organism evidence="2 3">
    <name type="scientific">Pseudolysinimonas kribbensis</name>
    <dbReference type="NCBI Taxonomy" id="433641"/>
    <lineage>
        <taxon>Bacteria</taxon>
        <taxon>Bacillati</taxon>
        <taxon>Actinomycetota</taxon>
        <taxon>Actinomycetes</taxon>
        <taxon>Micrococcales</taxon>
        <taxon>Microbacteriaceae</taxon>
        <taxon>Pseudolysinimonas</taxon>
    </lineage>
</organism>
<dbReference type="SUPFAM" id="SSF54427">
    <property type="entry name" value="NTF2-like"/>
    <property type="match status" value="1"/>
</dbReference>
<evidence type="ECO:0000313" key="3">
    <source>
        <dbReference type="Proteomes" id="UP001157034"/>
    </source>
</evidence>
<gene>
    <name evidence="2" type="ORF">GCM10025881_27940</name>
</gene>